<organism evidence="1 2">
    <name type="scientific">Candidatus Kerfeldbacteria bacterium RIFCSPHIGHO2_02_FULL_42_14</name>
    <dbReference type="NCBI Taxonomy" id="1798540"/>
    <lineage>
        <taxon>Bacteria</taxon>
        <taxon>Candidatus Kerfeldiibacteriota</taxon>
    </lineage>
</organism>
<sequence length="261" mass="31416">MFSGLLSKYLNLDQFSTHHIVNKLAYQAIFQRRRFSFMHFPSLSDIQTYEGYRGPDGLWIRKQMPTSQHAYNPVNGEGNALSVISSEYDLLQSSLTNDPRTAARSAAYLSHFIVDALDPAHHIGNFKSRDPVPVYDDWSDPFLDMRQSFWKNIRNRHFFFELCSAFYLWRSQHLFLRVPRRPLQFRHKKFYKPQLLLLFKKRVQYVHRFRIYERFFIRRHRIQVKRQILSFLFPLMIRSVSLFWMHAIQQASLGRKTHVLR</sequence>
<evidence type="ECO:0008006" key="3">
    <source>
        <dbReference type="Google" id="ProtNLM"/>
    </source>
</evidence>
<protein>
    <recommendedName>
        <fullName evidence="3">Phospholipase C/D domain-containing protein</fullName>
    </recommendedName>
</protein>
<accession>A0A1G2AQP8</accession>
<dbReference type="Proteomes" id="UP000177165">
    <property type="component" value="Unassembled WGS sequence"/>
</dbReference>
<reference evidence="1 2" key="1">
    <citation type="journal article" date="2016" name="Nat. Commun.">
        <title>Thousands of microbial genomes shed light on interconnected biogeochemical processes in an aquifer system.</title>
        <authorList>
            <person name="Anantharaman K."/>
            <person name="Brown C.T."/>
            <person name="Hug L.A."/>
            <person name="Sharon I."/>
            <person name="Castelle C.J."/>
            <person name="Probst A.J."/>
            <person name="Thomas B.C."/>
            <person name="Singh A."/>
            <person name="Wilkins M.J."/>
            <person name="Karaoz U."/>
            <person name="Brodie E.L."/>
            <person name="Williams K.H."/>
            <person name="Hubbard S.S."/>
            <person name="Banfield J.F."/>
        </authorList>
    </citation>
    <scope>NUCLEOTIDE SEQUENCE [LARGE SCALE GENOMIC DNA]</scope>
</reference>
<evidence type="ECO:0000313" key="2">
    <source>
        <dbReference type="Proteomes" id="UP000177165"/>
    </source>
</evidence>
<dbReference type="EMBL" id="MHKB01000011">
    <property type="protein sequence ID" value="OGY78965.1"/>
    <property type="molecule type" value="Genomic_DNA"/>
</dbReference>
<gene>
    <name evidence="1" type="ORF">A3B74_03685</name>
</gene>
<dbReference type="STRING" id="1798540.A3B74_03685"/>
<proteinExistence type="predicted"/>
<comment type="caution">
    <text evidence="1">The sequence shown here is derived from an EMBL/GenBank/DDBJ whole genome shotgun (WGS) entry which is preliminary data.</text>
</comment>
<evidence type="ECO:0000313" key="1">
    <source>
        <dbReference type="EMBL" id="OGY78965.1"/>
    </source>
</evidence>
<name>A0A1G2AQP8_9BACT</name>
<dbReference type="AlphaFoldDB" id="A0A1G2AQP8"/>